<dbReference type="Gene3D" id="3.40.50.720">
    <property type="entry name" value="NAD(P)-binding Rossmann-like Domain"/>
    <property type="match status" value="1"/>
</dbReference>
<dbReference type="PRINTS" id="PR00081">
    <property type="entry name" value="GDHRDH"/>
</dbReference>
<dbReference type="Proteomes" id="UP000481861">
    <property type="component" value="Unassembled WGS sequence"/>
</dbReference>
<dbReference type="InterPro" id="IPR002347">
    <property type="entry name" value="SDR_fam"/>
</dbReference>
<comment type="caution">
    <text evidence="4">The sequence shown here is derived from an EMBL/GenBank/DDBJ whole genome shotgun (WGS) entry which is preliminary data.</text>
</comment>
<dbReference type="Pfam" id="PF00106">
    <property type="entry name" value="adh_short"/>
    <property type="match status" value="1"/>
</dbReference>
<evidence type="ECO:0000313" key="5">
    <source>
        <dbReference type="Proteomes" id="UP000481861"/>
    </source>
</evidence>
<accession>A0A7C8IAK2</accession>
<evidence type="ECO:0000313" key="4">
    <source>
        <dbReference type="EMBL" id="KAF2874749.1"/>
    </source>
</evidence>
<evidence type="ECO:0000256" key="3">
    <source>
        <dbReference type="ARBA" id="ARBA00023002"/>
    </source>
</evidence>
<dbReference type="AlphaFoldDB" id="A0A7C8IAK2"/>
<dbReference type="SUPFAM" id="SSF51735">
    <property type="entry name" value="NAD(P)-binding Rossmann-fold domains"/>
    <property type="match status" value="1"/>
</dbReference>
<dbReference type="PANTHER" id="PTHR43544:SF7">
    <property type="entry name" value="NADB-LER2"/>
    <property type="match status" value="1"/>
</dbReference>
<proteinExistence type="inferred from homology"/>
<sequence>MSGKTYLITGANRGLGHGLFALYAARPNNTIIAAVRSVSAAQGLLDVPRGANTRVVLVQIDSSSRTDAYTAIDAAKAQGVTSIDVVISAAGIMKLNTLEAVPLEEFEEVLLVNGISVLLLYKAALPLLRASAVDGGPRFAFVSAAGGSISAMDQFDFPIGAHGATKAMANYLVRKMGCENEWLTTVMVNPGLVQTDMGNLGAREFMGKELALRTVEESCADMAHIIDNATKAEHSGKFFDETIDRIFPW</sequence>
<reference evidence="4 5" key="1">
    <citation type="submission" date="2020-01" db="EMBL/GenBank/DDBJ databases">
        <authorList>
            <consortium name="DOE Joint Genome Institute"/>
            <person name="Haridas S."/>
            <person name="Albert R."/>
            <person name="Binder M."/>
            <person name="Bloem J."/>
            <person name="Labutti K."/>
            <person name="Salamov A."/>
            <person name="Andreopoulos B."/>
            <person name="Baker S.E."/>
            <person name="Barry K."/>
            <person name="Bills G."/>
            <person name="Bluhm B.H."/>
            <person name="Cannon C."/>
            <person name="Castanera R."/>
            <person name="Culley D.E."/>
            <person name="Daum C."/>
            <person name="Ezra D."/>
            <person name="Gonzalez J.B."/>
            <person name="Henrissat B."/>
            <person name="Kuo A."/>
            <person name="Liang C."/>
            <person name="Lipzen A."/>
            <person name="Lutzoni F."/>
            <person name="Magnuson J."/>
            <person name="Mondo S."/>
            <person name="Nolan M."/>
            <person name="Ohm R."/>
            <person name="Pangilinan J."/>
            <person name="Park H.-J.H."/>
            <person name="Ramirez L."/>
            <person name="Alfaro M."/>
            <person name="Sun H."/>
            <person name="Tritt A."/>
            <person name="Yoshinaga Y."/>
            <person name="Zwiers L.-H.L."/>
            <person name="Turgeon B.G."/>
            <person name="Goodwin S.B."/>
            <person name="Spatafora J.W."/>
            <person name="Crous P.W."/>
            <person name="Grigoriev I.V."/>
        </authorList>
    </citation>
    <scope>NUCLEOTIDE SEQUENCE [LARGE SCALE GENOMIC DNA]</scope>
    <source>
        <strain evidence="4 5">CBS 611.86</strain>
    </source>
</reference>
<organism evidence="4 5">
    <name type="scientific">Massariosphaeria phaeospora</name>
    <dbReference type="NCBI Taxonomy" id="100035"/>
    <lineage>
        <taxon>Eukaryota</taxon>
        <taxon>Fungi</taxon>
        <taxon>Dikarya</taxon>
        <taxon>Ascomycota</taxon>
        <taxon>Pezizomycotina</taxon>
        <taxon>Dothideomycetes</taxon>
        <taxon>Pleosporomycetidae</taxon>
        <taxon>Pleosporales</taxon>
        <taxon>Pleosporales incertae sedis</taxon>
        <taxon>Massariosphaeria</taxon>
    </lineage>
</organism>
<keyword evidence="5" id="KW-1185">Reference proteome</keyword>
<gene>
    <name evidence="4" type="ORF">BDV95DRAFT_297977</name>
</gene>
<name>A0A7C8IAK2_9PLEO</name>
<dbReference type="InterPro" id="IPR036291">
    <property type="entry name" value="NAD(P)-bd_dom_sf"/>
</dbReference>
<dbReference type="EMBL" id="JAADJZ010000005">
    <property type="protein sequence ID" value="KAF2874749.1"/>
    <property type="molecule type" value="Genomic_DNA"/>
</dbReference>
<dbReference type="PANTHER" id="PTHR43544">
    <property type="entry name" value="SHORT-CHAIN DEHYDROGENASE/REDUCTASE"/>
    <property type="match status" value="1"/>
</dbReference>
<comment type="similarity">
    <text evidence="1">Belongs to the short-chain dehydrogenases/reductases (SDR) family.</text>
</comment>
<evidence type="ECO:0000256" key="2">
    <source>
        <dbReference type="ARBA" id="ARBA00022857"/>
    </source>
</evidence>
<dbReference type="OrthoDB" id="9876299at2759"/>
<protein>
    <recommendedName>
        <fullName evidence="6">Aflatoxin biosynthesis ketoreductase nor-1</fullName>
    </recommendedName>
</protein>
<keyword evidence="3" id="KW-0560">Oxidoreductase</keyword>
<dbReference type="GO" id="GO:0005737">
    <property type="term" value="C:cytoplasm"/>
    <property type="evidence" value="ECO:0007669"/>
    <property type="project" value="TreeGrafter"/>
</dbReference>
<evidence type="ECO:0008006" key="6">
    <source>
        <dbReference type="Google" id="ProtNLM"/>
    </source>
</evidence>
<evidence type="ECO:0000256" key="1">
    <source>
        <dbReference type="ARBA" id="ARBA00006484"/>
    </source>
</evidence>
<dbReference type="InterPro" id="IPR051468">
    <property type="entry name" value="Fungal_SecMetab_SDRs"/>
</dbReference>
<dbReference type="GO" id="GO:0016491">
    <property type="term" value="F:oxidoreductase activity"/>
    <property type="evidence" value="ECO:0007669"/>
    <property type="project" value="UniProtKB-KW"/>
</dbReference>
<keyword evidence="2" id="KW-0521">NADP</keyword>